<keyword evidence="3 15" id="KW-0963">Cytoplasm</keyword>
<keyword evidence="6 15" id="KW-0547">Nucleotide-binding</keyword>
<keyword evidence="8 15" id="KW-0902">Two-component regulatory system</keyword>
<dbReference type="PANTHER" id="PTHR32071">
    <property type="entry name" value="TRANSCRIPTIONAL REGULATORY PROTEIN"/>
    <property type="match status" value="1"/>
</dbReference>
<evidence type="ECO:0000256" key="8">
    <source>
        <dbReference type="ARBA" id="ARBA00023012"/>
    </source>
</evidence>
<evidence type="ECO:0000256" key="10">
    <source>
        <dbReference type="ARBA" id="ARBA00023125"/>
    </source>
</evidence>
<evidence type="ECO:0000256" key="3">
    <source>
        <dbReference type="ARBA" id="ARBA00022490"/>
    </source>
</evidence>
<dbReference type="InterPro" id="IPR025944">
    <property type="entry name" value="Sigma_54_int_dom_CS"/>
</dbReference>
<keyword evidence="11 15" id="KW-0010">Activator</keyword>
<protein>
    <recommendedName>
        <fullName evidence="2 15">DNA-binding transcriptional regulator NtrC</fullName>
    </recommendedName>
    <alternativeName>
        <fullName evidence="15">Nitrogen regulation protein NR(I)</fullName>
    </alternativeName>
</protein>
<dbReference type="InterPro" id="IPR025662">
    <property type="entry name" value="Sigma_54_int_dom_ATP-bd_1"/>
</dbReference>
<evidence type="ECO:0000256" key="1">
    <source>
        <dbReference type="ARBA" id="ARBA00004496"/>
    </source>
</evidence>
<dbReference type="InterPro" id="IPR010114">
    <property type="entry name" value="Transcript_reg_NtrC"/>
</dbReference>
<dbReference type="Pfam" id="PF00158">
    <property type="entry name" value="Sigma54_activat"/>
    <property type="match status" value="1"/>
</dbReference>
<keyword evidence="19" id="KW-1185">Reference proteome</keyword>
<dbReference type="PROSITE" id="PS00676">
    <property type="entry name" value="SIGMA54_INTERACT_2"/>
    <property type="match status" value="1"/>
</dbReference>
<evidence type="ECO:0000256" key="13">
    <source>
        <dbReference type="ARBA" id="ARBA00023231"/>
    </source>
</evidence>
<evidence type="ECO:0000256" key="4">
    <source>
        <dbReference type="ARBA" id="ARBA00022491"/>
    </source>
</evidence>
<dbReference type="Pfam" id="PF02954">
    <property type="entry name" value="HTH_8"/>
    <property type="match status" value="1"/>
</dbReference>
<dbReference type="InterPro" id="IPR058031">
    <property type="entry name" value="AAA_lid_NorR"/>
</dbReference>
<keyword evidence="10 15" id="KW-0238">DNA-binding</keyword>
<gene>
    <name evidence="15" type="primary">ntrC</name>
    <name evidence="18" type="ORF">MoryE10_23260</name>
</gene>
<dbReference type="Pfam" id="PF00072">
    <property type="entry name" value="Response_reg"/>
    <property type="match status" value="1"/>
</dbReference>
<evidence type="ECO:0000259" key="17">
    <source>
        <dbReference type="PROSITE" id="PS50110"/>
    </source>
</evidence>
<dbReference type="InterPro" id="IPR002078">
    <property type="entry name" value="Sigma_54_int"/>
</dbReference>
<evidence type="ECO:0000259" key="16">
    <source>
        <dbReference type="PROSITE" id="PS50045"/>
    </source>
</evidence>
<dbReference type="PROSITE" id="PS50110">
    <property type="entry name" value="RESPONSE_REGULATORY"/>
    <property type="match status" value="1"/>
</dbReference>
<keyword evidence="4 15" id="KW-0678">Repressor</keyword>
<dbReference type="PROSITE" id="PS00675">
    <property type="entry name" value="SIGMA54_INTERACT_1"/>
    <property type="match status" value="1"/>
</dbReference>
<dbReference type="CDD" id="cd00009">
    <property type="entry name" value="AAA"/>
    <property type="match status" value="1"/>
</dbReference>
<dbReference type="Proteomes" id="UP000824988">
    <property type="component" value="Chromosome"/>
</dbReference>
<dbReference type="GO" id="GO:0005737">
    <property type="term" value="C:cytoplasm"/>
    <property type="evidence" value="ECO:0007669"/>
    <property type="project" value="UniProtKB-SubCell"/>
</dbReference>
<dbReference type="NCBIfam" id="NF008176">
    <property type="entry name" value="PRK10923.1"/>
    <property type="match status" value="1"/>
</dbReference>
<dbReference type="AlphaFoldDB" id="A0A8D4VPL5"/>
<evidence type="ECO:0000256" key="7">
    <source>
        <dbReference type="ARBA" id="ARBA00022840"/>
    </source>
</evidence>
<keyword evidence="5 14" id="KW-0597">Phosphoprotein</keyword>
<name>A0A8D4VPL5_9GAMM</name>
<dbReference type="InterPro" id="IPR001789">
    <property type="entry name" value="Sig_transdc_resp-reg_receiver"/>
</dbReference>
<keyword evidence="12 15" id="KW-0804">Transcription</keyword>
<comment type="subcellular location">
    <subcellularLocation>
        <location evidence="1 15">Cytoplasm</location>
    </subcellularLocation>
</comment>
<dbReference type="GO" id="GO:0005524">
    <property type="term" value="F:ATP binding"/>
    <property type="evidence" value="ECO:0007669"/>
    <property type="project" value="UniProtKB-KW"/>
</dbReference>
<dbReference type="GO" id="GO:0000156">
    <property type="term" value="F:phosphorelay response regulator activity"/>
    <property type="evidence" value="ECO:0007669"/>
    <property type="project" value="UniProtKB-UniRule"/>
</dbReference>
<dbReference type="KEGG" id="moz:MoryE10_23260"/>
<evidence type="ECO:0000313" key="18">
    <source>
        <dbReference type="EMBL" id="BBL71720.1"/>
    </source>
</evidence>
<organism evidence="18 19">
    <name type="scientific">Methylogaea oryzae</name>
    <dbReference type="NCBI Taxonomy" id="1295382"/>
    <lineage>
        <taxon>Bacteria</taxon>
        <taxon>Pseudomonadati</taxon>
        <taxon>Pseudomonadota</taxon>
        <taxon>Gammaproteobacteria</taxon>
        <taxon>Methylococcales</taxon>
        <taxon>Methylococcaceae</taxon>
        <taxon>Methylogaea</taxon>
    </lineage>
</organism>
<feature type="domain" description="Response regulatory" evidence="17">
    <location>
        <begin position="6"/>
        <end position="120"/>
    </location>
</feature>
<sequence>MNSVGRVWVIDDDKSIRWVLEKSLQKAGYEVSCFANASGLLQQVAENGPDVIVTDIRMPGMDGIELLRRLQAQYPQLPVIVMTAHSDLESAVSAFHGGAFEYLPKPFDIDEAVALVDRACAHAQRQDLDQESQRLTAEKTPEIIGEAPAMQEVFRAIGRLARSNITVLINGESGTGKELVAHALHRHSPRSAKPFLALNMAAIPRDLLESELFGHERGAFTGAQGRRMGRFEQADGGTLFLDEIGDMPAELQTRLLRVLAEGEFYPVGAHAPVKVDVRIIAATHQNLEGLVAQGRFREDLFHRLNVIRIHIPALRERRQDIPLLLKHFLKEAGAELDVEPKVLRPEVMEYLSKQDWPGNVRQLENTCRWLTVMTTGQEVYLDDLPPELLQPKTATAGGGDGDWTDQLRGWAEARLRTGQINIAKDAIDTAESLLIETALEYTHGRRQDAAKLLGYGRNTLTRKIKELNLPE</sequence>
<evidence type="ECO:0000256" key="12">
    <source>
        <dbReference type="ARBA" id="ARBA00023163"/>
    </source>
</evidence>
<dbReference type="PROSITE" id="PS00688">
    <property type="entry name" value="SIGMA54_INTERACT_3"/>
    <property type="match status" value="1"/>
</dbReference>
<dbReference type="GO" id="GO:0006808">
    <property type="term" value="P:regulation of nitrogen utilization"/>
    <property type="evidence" value="ECO:0007669"/>
    <property type="project" value="UniProtKB-UniRule"/>
</dbReference>
<evidence type="ECO:0000256" key="2">
    <source>
        <dbReference type="ARBA" id="ARBA00019059"/>
    </source>
</evidence>
<feature type="modified residue" description="4-aspartylphosphate" evidence="14">
    <location>
        <position position="55"/>
    </location>
</feature>
<dbReference type="Pfam" id="PF25601">
    <property type="entry name" value="AAA_lid_14"/>
    <property type="match status" value="1"/>
</dbReference>
<dbReference type="CDD" id="cd19919">
    <property type="entry name" value="REC_NtrC"/>
    <property type="match status" value="1"/>
</dbReference>
<evidence type="ECO:0000256" key="15">
    <source>
        <dbReference type="RuleBase" id="RU365013"/>
    </source>
</evidence>
<evidence type="ECO:0000313" key="19">
    <source>
        <dbReference type="Proteomes" id="UP000824988"/>
    </source>
</evidence>
<dbReference type="SMART" id="SM00382">
    <property type="entry name" value="AAA"/>
    <property type="match status" value="1"/>
</dbReference>
<evidence type="ECO:0000256" key="5">
    <source>
        <dbReference type="ARBA" id="ARBA00022553"/>
    </source>
</evidence>
<dbReference type="InterPro" id="IPR002197">
    <property type="entry name" value="HTH_Fis"/>
</dbReference>
<keyword evidence="9 15" id="KW-0805">Transcription regulation</keyword>
<comment type="function">
    <text evidence="15">Member of the two-component regulatory system NtrB/NtrC, which controls expression of the nitrogen-regulated (ntr) genes in response to nitrogen limitation. Phosphorylated NtrC binds directly to DNA and stimulates the formation of open promoter-sigma54-RNA polymerase complexes.</text>
</comment>
<keyword evidence="7 15" id="KW-0067">ATP-binding</keyword>
<dbReference type="FunFam" id="3.40.50.300:FF:000006">
    <property type="entry name" value="DNA-binding transcriptional regulator NtrC"/>
    <property type="match status" value="1"/>
</dbReference>
<evidence type="ECO:0000256" key="6">
    <source>
        <dbReference type="ARBA" id="ARBA00022741"/>
    </source>
</evidence>
<dbReference type="GO" id="GO:0006355">
    <property type="term" value="P:regulation of DNA-templated transcription"/>
    <property type="evidence" value="ECO:0007669"/>
    <property type="project" value="InterPro"/>
</dbReference>
<dbReference type="InterPro" id="IPR025943">
    <property type="entry name" value="Sigma_54_int_dom_ATP-bd_2"/>
</dbReference>
<dbReference type="NCBIfam" id="TIGR01818">
    <property type="entry name" value="ntrC"/>
    <property type="match status" value="1"/>
</dbReference>
<evidence type="ECO:0000256" key="11">
    <source>
        <dbReference type="ARBA" id="ARBA00023159"/>
    </source>
</evidence>
<proteinExistence type="predicted"/>
<dbReference type="RefSeq" id="WP_221047124.1">
    <property type="nucleotide sequence ID" value="NZ_AP019782.1"/>
</dbReference>
<dbReference type="GO" id="GO:0043565">
    <property type="term" value="F:sequence-specific DNA binding"/>
    <property type="evidence" value="ECO:0007669"/>
    <property type="project" value="InterPro"/>
</dbReference>
<keyword evidence="13 15" id="KW-0535">Nitrogen fixation</keyword>
<dbReference type="SMART" id="SM00448">
    <property type="entry name" value="REC"/>
    <property type="match status" value="1"/>
</dbReference>
<dbReference type="EMBL" id="AP019782">
    <property type="protein sequence ID" value="BBL71720.1"/>
    <property type="molecule type" value="Genomic_DNA"/>
</dbReference>
<evidence type="ECO:0000256" key="14">
    <source>
        <dbReference type="PROSITE-ProRule" id="PRU00169"/>
    </source>
</evidence>
<dbReference type="InterPro" id="IPR003593">
    <property type="entry name" value="AAA+_ATPase"/>
</dbReference>
<dbReference type="PANTHER" id="PTHR32071:SF95">
    <property type="entry name" value="DNA-BINDING TRANSCRIPTIONAL REGULATOR NTRC"/>
    <property type="match status" value="1"/>
</dbReference>
<evidence type="ECO:0000256" key="9">
    <source>
        <dbReference type="ARBA" id="ARBA00023015"/>
    </source>
</evidence>
<dbReference type="PROSITE" id="PS50045">
    <property type="entry name" value="SIGMA54_INTERACT_4"/>
    <property type="match status" value="1"/>
</dbReference>
<dbReference type="FunFam" id="1.10.8.60:FF:000014">
    <property type="entry name" value="DNA-binding transcriptional regulator NtrC"/>
    <property type="match status" value="1"/>
</dbReference>
<feature type="domain" description="Sigma-54 factor interaction" evidence="16">
    <location>
        <begin position="143"/>
        <end position="372"/>
    </location>
</feature>
<accession>A0A8D4VPL5</accession>
<reference evidence="18" key="1">
    <citation type="submission" date="2019-06" db="EMBL/GenBank/DDBJ databases">
        <title>Complete genome sequence of Methylogaea oryzae strain JCM16910.</title>
        <authorList>
            <person name="Asakawa S."/>
        </authorList>
    </citation>
    <scope>NUCLEOTIDE SEQUENCE</scope>
    <source>
        <strain evidence="18">E10</strain>
    </source>
</reference>
<dbReference type="FunFam" id="3.40.50.2300:FF:000018">
    <property type="entry name" value="DNA-binding transcriptional regulator NtrC"/>
    <property type="match status" value="1"/>
</dbReference>